<dbReference type="InterPro" id="IPR016444">
    <property type="entry name" value="Synaptobrevin/VAMP"/>
</dbReference>
<name>B8BV82_THAPS</name>
<dbReference type="CDD" id="cd15843">
    <property type="entry name" value="R-SNARE"/>
    <property type="match status" value="1"/>
</dbReference>
<feature type="transmembrane region" description="Helical" evidence="3">
    <location>
        <begin position="118"/>
        <end position="139"/>
    </location>
</feature>
<keyword evidence="6" id="KW-1185">Reference proteome</keyword>
<dbReference type="GO" id="GO:0016192">
    <property type="term" value="P:vesicle-mediated transport"/>
    <property type="evidence" value="ECO:0007669"/>
    <property type="project" value="InterPro"/>
</dbReference>
<dbReference type="eggNOG" id="KOG0859">
    <property type="taxonomic scope" value="Eukaryota"/>
</dbReference>
<dbReference type="SUPFAM" id="SSF58038">
    <property type="entry name" value="SNARE fusion complex"/>
    <property type="match status" value="1"/>
</dbReference>
<dbReference type="KEGG" id="tps:THAPSDRAFT_268329"/>
<feature type="domain" description="V-SNARE coiled-coil homology" evidence="4">
    <location>
        <begin position="54"/>
        <end position="114"/>
    </location>
</feature>
<dbReference type="GO" id="GO:0016020">
    <property type="term" value="C:membrane"/>
    <property type="evidence" value="ECO:0007669"/>
    <property type="project" value="InterPro"/>
</dbReference>
<dbReference type="AlphaFoldDB" id="B8BV82"/>
<keyword evidence="3" id="KW-1133">Transmembrane helix</keyword>
<dbReference type="GeneID" id="7452293"/>
<dbReference type="Proteomes" id="UP000001449">
    <property type="component" value="Chromosome 2"/>
</dbReference>
<dbReference type="PANTHER" id="PTHR45701">
    <property type="entry name" value="SYNAPTOBREVIN FAMILY MEMBER"/>
    <property type="match status" value="1"/>
</dbReference>
<accession>B8BV82</accession>
<dbReference type="OMA" id="EIMHENI"/>
<sequence>MTEDFAKAFLTKLVYVTAPLREMPWWREGGVLSAQESFAPTLQQQMDSVQSAGRLALLNQHVDETKEIMANNIENILERGQKIEELEEESNNLNQMSKVFKKKAKQVKRFKMWQNAKHGIVVGTAITAGVGIVVIPPLIALL</sequence>
<protein>
    <recommendedName>
        <fullName evidence="4">V-SNARE coiled-coil homology domain-containing protein</fullName>
    </recommendedName>
</protein>
<dbReference type="EMBL" id="CM000639">
    <property type="protein sequence ID" value="EED95414.1"/>
    <property type="molecule type" value="Genomic_DNA"/>
</dbReference>
<reference evidence="5 6" key="1">
    <citation type="journal article" date="2004" name="Science">
        <title>The genome of the diatom Thalassiosira pseudonana: ecology, evolution, and metabolism.</title>
        <authorList>
            <person name="Armbrust E.V."/>
            <person name="Berges J.A."/>
            <person name="Bowler C."/>
            <person name="Green B.R."/>
            <person name="Martinez D."/>
            <person name="Putnam N.H."/>
            <person name="Zhou S."/>
            <person name="Allen A.E."/>
            <person name="Apt K.E."/>
            <person name="Bechner M."/>
            <person name="Brzezinski M.A."/>
            <person name="Chaal B.K."/>
            <person name="Chiovitti A."/>
            <person name="Davis A.K."/>
            <person name="Demarest M.S."/>
            <person name="Detter J.C."/>
            <person name="Glavina T."/>
            <person name="Goodstein D."/>
            <person name="Hadi M.Z."/>
            <person name="Hellsten U."/>
            <person name="Hildebrand M."/>
            <person name="Jenkins B.D."/>
            <person name="Jurka J."/>
            <person name="Kapitonov V.V."/>
            <person name="Kroger N."/>
            <person name="Lau W.W."/>
            <person name="Lane T.W."/>
            <person name="Larimer F.W."/>
            <person name="Lippmeier J.C."/>
            <person name="Lucas S."/>
            <person name="Medina M."/>
            <person name="Montsant A."/>
            <person name="Obornik M."/>
            <person name="Parker M.S."/>
            <person name="Palenik B."/>
            <person name="Pazour G.J."/>
            <person name="Richardson P.M."/>
            <person name="Rynearson T.A."/>
            <person name="Saito M.A."/>
            <person name="Schwartz D.C."/>
            <person name="Thamatrakoln K."/>
            <person name="Valentin K."/>
            <person name="Vardi A."/>
            <person name="Wilkerson F.P."/>
            <person name="Rokhsar D.S."/>
        </authorList>
    </citation>
    <scope>NUCLEOTIDE SEQUENCE [LARGE SCALE GENOMIC DNA]</scope>
    <source>
        <strain evidence="5 6">CCMP1335</strain>
    </source>
</reference>
<keyword evidence="1 2" id="KW-0175">Coiled coil</keyword>
<gene>
    <name evidence="5" type="ORF">THAPSDRAFT_268329</name>
</gene>
<organism evidence="5 6">
    <name type="scientific">Thalassiosira pseudonana</name>
    <name type="common">Marine diatom</name>
    <name type="synonym">Cyclotella nana</name>
    <dbReference type="NCBI Taxonomy" id="35128"/>
    <lineage>
        <taxon>Eukaryota</taxon>
        <taxon>Sar</taxon>
        <taxon>Stramenopiles</taxon>
        <taxon>Ochrophyta</taxon>
        <taxon>Bacillariophyta</taxon>
        <taxon>Coscinodiscophyceae</taxon>
        <taxon>Thalassiosirophycidae</taxon>
        <taxon>Thalassiosirales</taxon>
        <taxon>Thalassiosiraceae</taxon>
        <taxon>Thalassiosira</taxon>
    </lineage>
</organism>
<dbReference type="PROSITE" id="PS50892">
    <property type="entry name" value="V_SNARE"/>
    <property type="match status" value="1"/>
</dbReference>
<keyword evidence="3" id="KW-0472">Membrane</keyword>
<reference evidence="5 6" key="2">
    <citation type="journal article" date="2008" name="Nature">
        <title>The Phaeodactylum genome reveals the evolutionary history of diatom genomes.</title>
        <authorList>
            <person name="Bowler C."/>
            <person name="Allen A.E."/>
            <person name="Badger J.H."/>
            <person name="Grimwood J."/>
            <person name="Jabbari K."/>
            <person name="Kuo A."/>
            <person name="Maheswari U."/>
            <person name="Martens C."/>
            <person name="Maumus F."/>
            <person name="Otillar R.P."/>
            <person name="Rayko E."/>
            <person name="Salamov A."/>
            <person name="Vandepoele K."/>
            <person name="Beszteri B."/>
            <person name="Gruber A."/>
            <person name="Heijde M."/>
            <person name="Katinka M."/>
            <person name="Mock T."/>
            <person name="Valentin K."/>
            <person name="Verret F."/>
            <person name="Berges J.A."/>
            <person name="Brownlee C."/>
            <person name="Cadoret J.P."/>
            <person name="Chiovitti A."/>
            <person name="Choi C.J."/>
            <person name="Coesel S."/>
            <person name="De Martino A."/>
            <person name="Detter J.C."/>
            <person name="Durkin C."/>
            <person name="Falciatore A."/>
            <person name="Fournet J."/>
            <person name="Haruta M."/>
            <person name="Huysman M.J."/>
            <person name="Jenkins B.D."/>
            <person name="Jiroutova K."/>
            <person name="Jorgensen R.E."/>
            <person name="Joubert Y."/>
            <person name="Kaplan A."/>
            <person name="Kroger N."/>
            <person name="Kroth P.G."/>
            <person name="La Roche J."/>
            <person name="Lindquist E."/>
            <person name="Lommer M."/>
            <person name="Martin-Jezequel V."/>
            <person name="Lopez P.J."/>
            <person name="Lucas S."/>
            <person name="Mangogna M."/>
            <person name="McGinnis K."/>
            <person name="Medlin L.K."/>
            <person name="Montsant A."/>
            <person name="Oudot-Le Secq M.P."/>
            <person name="Napoli C."/>
            <person name="Obornik M."/>
            <person name="Parker M.S."/>
            <person name="Petit J.L."/>
            <person name="Porcel B.M."/>
            <person name="Poulsen N."/>
            <person name="Robison M."/>
            <person name="Rychlewski L."/>
            <person name="Rynearson T.A."/>
            <person name="Schmutz J."/>
            <person name="Shapiro H."/>
            <person name="Siaut M."/>
            <person name="Stanley M."/>
            <person name="Sussman M.R."/>
            <person name="Taylor A.R."/>
            <person name="Vardi A."/>
            <person name="von Dassow P."/>
            <person name="Vyverman W."/>
            <person name="Willis A."/>
            <person name="Wyrwicz L.S."/>
            <person name="Rokhsar D.S."/>
            <person name="Weissenbach J."/>
            <person name="Armbrust E.V."/>
            <person name="Green B.R."/>
            <person name="Van de Peer Y."/>
            <person name="Grigoriev I.V."/>
        </authorList>
    </citation>
    <scope>NUCLEOTIDE SEQUENCE [LARGE SCALE GENOMIC DNA]</scope>
    <source>
        <strain evidence="5 6">CCMP1335</strain>
    </source>
</reference>
<dbReference type="InterPro" id="IPR042855">
    <property type="entry name" value="V_SNARE_CC"/>
</dbReference>
<dbReference type="FunFam" id="1.20.5.110:FF:000130">
    <property type="entry name" value="VAMP (Vesicle Associated Membrane Protein) homolog"/>
    <property type="match status" value="1"/>
</dbReference>
<evidence type="ECO:0000256" key="3">
    <source>
        <dbReference type="SAM" id="Phobius"/>
    </source>
</evidence>
<dbReference type="InterPro" id="IPR001388">
    <property type="entry name" value="Synaptobrevin-like"/>
</dbReference>
<dbReference type="Pfam" id="PF00957">
    <property type="entry name" value="Synaptobrevin"/>
    <property type="match status" value="1"/>
</dbReference>
<dbReference type="RefSeq" id="XP_002287971.1">
    <property type="nucleotide sequence ID" value="XM_002287935.1"/>
</dbReference>
<dbReference type="Gene3D" id="1.20.5.110">
    <property type="match status" value="1"/>
</dbReference>
<dbReference type="PaxDb" id="35128-Thaps268329"/>
<dbReference type="InParanoid" id="B8BV82"/>
<evidence type="ECO:0000256" key="2">
    <source>
        <dbReference type="SAM" id="Coils"/>
    </source>
</evidence>
<evidence type="ECO:0000313" key="6">
    <source>
        <dbReference type="Proteomes" id="UP000001449"/>
    </source>
</evidence>
<proteinExistence type="predicted"/>
<evidence type="ECO:0000256" key="1">
    <source>
        <dbReference type="PROSITE-ProRule" id="PRU00290"/>
    </source>
</evidence>
<keyword evidence="3" id="KW-0812">Transmembrane</keyword>
<evidence type="ECO:0000313" key="5">
    <source>
        <dbReference type="EMBL" id="EED95414.1"/>
    </source>
</evidence>
<dbReference type="PRINTS" id="PR00219">
    <property type="entry name" value="SYNAPTOBREVN"/>
</dbReference>
<dbReference type="HOGENOM" id="CLU_1819731_0_0_1"/>
<evidence type="ECO:0000259" key="4">
    <source>
        <dbReference type="PROSITE" id="PS50892"/>
    </source>
</evidence>
<dbReference type="STRING" id="35128.B8BV82"/>
<feature type="coiled-coil region" evidence="2">
    <location>
        <begin position="76"/>
        <end position="103"/>
    </location>
</feature>